<gene>
    <name evidence="2" type="ORF">EJ04DRAFT_555577</name>
</gene>
<comment type="caution">
    <text evidence="2">The sequence shown here is derived from an EMBL/GenBank/DDBJ whole genome shotgun (WGS) entry which is preliminary data.</text>
</comment>
<dbReference type="Proteomes" id="UP000799444">
    <property type="component" value="Unassembled WGS sequence"/>
</dbReference>
<proteinExistence type="predicted"/>
<dbReference type="EMBL" id="ML996223">
    <property type="protein sequence ID" value="KAF2730200.1"/>
    <property type="molecule type" value="Genomic_DNA"/>
</dbReference>
<protein>
    <submittedName>
        <fullName evidence="2">Uncharacterized protein</fullName>
    </submittedName>
</protein>
<dbReference type="AlphaFoldDB" id="A0A9P4UZG8"/>
<dbReference type="OrthoDB" id="3467882at2759"/>
<name>A0A9P4UZG8_9PLEO</name>
<feature type="chain" id="PRO_5040312009" evidence="1">
    <location>
        <begin position="19"/>
        <end position="279"/>
    </location>
</feature>
<evidence type="ECO:0000256" key="1">
    <source>
        <dbReference type="SAM" id="SignalP"/>
    </source>
</evidence>
<evidence type="ECO:0000313" key="3">
    <source>
        <dbReference type="Proteomes" id="UP000799444"/>
    </source>
</evidence>
<accession>A0A9P4UZG8</accession>
<reference evidence="2" key="1">
    <citation type="journal article" date="2020" name="Stud. Mycol.">
        <title>101 Dothideomycetes genomes: a test case for predicting lifestyles and emergence of pathogens.</title>
        <authorList>
            <person name="Haridas S."/>
            <person name="Albert R."/>
            <person name="Binder M."/>
            <person name="Bloem J."/>
            <person name="Labutti K."/>
            <person name="Salamov A."/>
            <person name="Andreopoulos B."/>
            <person name="Baker S."/>
            <person name="Barry K."/>
            <person name="Bills G."/>
            <person name="Bluhm B."/>
            <person name="Cannon C."/>
            <person name="Castanera R."/>
            <person name="Culley D."/>
            <person name="Daum C."/>
            <person name="Ezra D."/>
            <person name="Gonzalez J."/>
            <person name="Henrissat B."/>
            <person name="Kuo A."/>
            <person name="Liang C."/>
            <person name="Lipzen A."/>
            <person name="Lutzoni F."/>
            <person name="Magnuson J."/>
            <person name="Mondo S."/>
            <person name="Nolan M."/>
            <person name="Ohm R."/>
            <person name="Pangilinan J."/>
            <person name="Park H.-J."/>
            <person name="Ramirez L."/>
            <person name="Alfaro M."/>
            <person name="Sun H."/>
            <person name="Tritt A."/>
            <person name="Yoshinaga Y."/>
            <person name="Zwiers L.-H."/>
            <person name="Turgeon B."/>
            <person name="Goodwin S."/>
            <person name="Spatafora J."/>
            <person name="Crous P."/>
            <person name="Grigoriev I."/>
        </authorList>
    </citation>
    <scope>NUCLEOTIDE SEQUENCE</scope>
    <source>
        <strain evidence="2">CBS 125425</strain>
    </source>
</reference>
<organism evidence="2 3">
    <name type="scientific">Polyplosphaeria fusca</name>
    <dbReference type="NCBI Taxonomy" id="682080"/>
    <lineage>
        <taxon>Eukaryota</taxon>
        <taxon>Fungi</taxon>
        <taxon>Dikarya</taxon>
        <taxon>Ascomycota</taxon>
        <taxon>Pezizomycotina</taxon>
        <taxon>Dothideomycetes</taxon>
        <taxon>Pleosporomycetidae</taxon>
        <taxon>Pleosporales</taxon>
        <taxon>Tetraplosphaeriaceae</taxon>
        <taxon>Polyplosphaeria</taxon>
    </lineage>
</organism>
<feature type="signal peptide" evidence="1">
    <location>
        <begin position="1"/>
        <end position="18"/>
    </location>
</feature>
<keyword evidence="3" id="KW-1185">Reference proteome</keyword>
<keyword evidence="1" id="KW-0732">Signal</keyword>
<evidence type="ECO:0000313" key="2">
    <source>
        <dbReference type="EMBL" id="KAF2730200.1"/>
    </source>
</evidence>
<sequence>MKFPLLVTLLYFSTAVLAGGYQGCLERVHLFQAYEIDGLMQHGDRILGWGCNPKSWQNKKCQNDDWSECKGSRTDGRCTFDELMHFMEPGNKANTWNAGVYQPNGRIDAEKTAVKCYQRYQARKSPVKNFPPWKAIKGNVHEFNDYIRKVSDRVDFVYRKQIDSSNNDLFKDFDGTRDKINKARAGDHGKHLIDAARKAVGLIYVQDLGKDPTTGEDMETVDWAKTAQNGDKDIRSRIRNFLNGFYSNKAAREHLAVFKSYKYGNDRAVTCGRRGMQHI</sequence>